<comment type="catalytic activity">
    <reaction evidence="7 8">
        <text>(R)-pantoate + beta-alanine + ATP = (R)-pantothenate + AMP + diphosphate + H(+)</text>
        <dbReference type="Rhea" id="RHEA:10912"/>
        <dbReference type="ChEBI" id="CHEBI:15378"/>
        <dbReference type="ChEBI" id="CHEBI:15980"/>
        <dbReference type="ChEBI" id="CHEBI:29032"/>
        <dbReference type="ChEBI" id="CHEBI:30616"/>
        <dbReference type="ChEBI" id="CHEBI:33019"/>
        <dbReference type="ChEBI" id="CHEBI:57966"/>
        <dbReference type="ChEBI" id="CHEBI:456215"/>
        <dbReference type="EC" id="6.3.2.1"/>
    </reaction>
</comment>
<evidence type="ECO:0000256" key="1">
    <source>
        <dbReference type="ARBA" id="ARBA00004990"/>
    </source>
</evidence>
<gene>
    <name evidence="8" type="primary">panC</name>
    <name evidence="9" type="ORF">SAMN05421512_112220</name>
</gene>
<evidence type="ECO:0000256" key="4">
    <source>
        <dbReference type="ARBA" id="ARBA00022655"/>
    </source>
</evidence>
<feature type="binding site" evidence="8">
    <location>
        <position position="179"/>
    </location>
    <ligand>
        <name>ATP</name>
        <dbReference type="ChEBI" id="CHEBI:30616"/>
    </ligand>
</feature>
<dbReference type="NCBIfam" id="TIGR00018">
    <property type="entry name" value="panC"/>
    <property type="match status" value="1"/>
</dbReference>
<evidence type="ECO:0000256" key="2">
    <source>
        <dbReference type="ARBA" id="ARBA00009256"/>
    </source>
</evidence>
<sequence>MTRPRVHETVADLREGIAAARAAGHRIALVPTMGALHEGHLSLVRAAREQAEHIIVSIFVNPAQFAPTEDFDAYPRDNEADIRMLEELSVEGVFLPSVAEMYPQGFATGMTVGGPSAGLESLTRPHFFNGMAIVVAKLLLAALPDIAMFGEKDYQQLAVVRRFVADLGIPTTIVGAPTVREADGLAMSSRNRYLDADARRTAALVPQVLRQAIARIEAGEPVATVLADGTAQLTQGGFAVDYLELCDAATLAPVGPESTSARLLVAAKLGKTRLIDNMAVTRPASGWA</sequence>
<dbReference type="GO" id="GO:0004592">
    <property type="term" value="F:pantoate-beta-alanine ligase activity"/>
    <property type="evidence" value="ECO:0007669"/>
    <property type="project" value="UniProtKB-UniRule"/>
</dbReference>
<keyword evidence="5 8" id="KW-0547">Nucleotide-binding</keyword>
<comment type="pathway">
    <text evidence="1 8">Cofactor biosynthesis; (R)-pantothenate biosynthesis; (R)-pantothenate from (R)-pantoate and beta-alanine: step 1/1.</text>
</comment>
<feature type="binding site" evidence="8">
    <location>
        <position position="64"/>
    </location>
    <ligand>
        <name>(R)-pantoate</name>
        <dbReference type="ChEBI" id="CHEBI:15980"/>
    </ligand>
</feature>
<dbReference type="PANTHER" id="PTHR21299">
    <property type="entry name" value="CYTIDYLATE KINASE/PANTOATE-BETA-ALANINE LIGASE"/>
    <property type="match status" value="1"/>
</dbReference>
<dbReference type="Proteomes" id="UP000219331">
    <property type="component" value="Unassembled WGS sequence"/>
</dbReference>
<keyword evidence="3 8" id="KW-0436">Ligase</keyword>
<organism evidence="9 10">
    <name type="scientific">Stappia indica</name>
    <dbReference type="NCBI Taxonomy" id="538381"/>
    <lineage>
        <taxon>Bacteria</taxon>
        <taxon>Pseudomonadati</taxon>
        <taxon>Pseudomonadota</taxon>
        <taxon>Alphaproteobacteria</taxon>
        <taxon>Hyphomicrobiales</taxon>
        <taxon>Stappiaceae</taxon>
        <taxon>Stappia</taxon>
    </lineage>
</organism>
<feature type="binding site" evidence="8">
    <location>
        <begin position="187"/>
        <end position="190"/>
    </location>
    <ligand>
        <name>ATP</name>
        <dbReference type="ChEBI" id="CHEBI:30616"/>
    </ligand>
</feature>
<keyword evidence="6 8" id="KW-0067">ATP-binding</keyword>
<dbReference type="GO" id="GO:0015940">
    <property type="term" value="P:pantothenate biosynthetic process"/>
    <property type="evidence" value="ECO:0007669"/>
    <property type="project" value="UniProtKB-UniRule"/>
</dbReference>
<dbReference type="InterPro" id="IPR004821">
    <property type="entry name" value="Cyt_trans-like"/>
</dbReference>
<evidence type="ECO:0000313" key="9">
    <source>
        <dbReference type="EMBL" id="SOC22999.1"/>
    </source>
</evidence>
<comment type="subcellular location">
    <subcellularLocation>
        <location evidence="8">Cytoplasm</location>
    </subcellularLocation>
</comment>
<dbReference type="InterPro" id="IPR042176">
    <property type="entry name" value="Pantoate_ligase_C"/>
</dbReference>
<protein>
    <recommendedName>
        <fullName evidence="8">Pantothenate synthetase</fullName>
        <shortName evidence="8">PS</shortName>
        <ecNumber evidence="8">6.3.2.1</ecNumber>
    </recommendedName>
    <alternativeName>
        <fullName evidence="8">Pantoate--beta-alanine ligase</fullName>
    </alternativeName>
    <alternativeName>
        <fullName evidence="8">Pantoate-activating enzyme</fullName>
    </alternativeName>
</protein>
<proteinExistence type="inferred from homology"/>
<evidence type="ECO:0000256" key="8">
    <source>
        <dbReference type="HAMAP-Rule" id="MF_00158"/>
    </source>
</evidence>
<dbReference type="PANTHER" id="PTHR21299:SF1">
    <property type="entry name" value="PANTOATE--BETA-ALANINE LIGASE"/>
    <property type="match status" value="1"/>
</dbReference>
<dbReference type="RefSeq" id="WP_097176220.1">
    <property type="nucleotide sequence ID" value="NZ_JAJGNR010000001.1"/>
</dbReference>
<keyword evidence="10" id="KW-1185">Reference proteome</keyword>
<evidence type="ECO:0000256" key="6">
    <source>
        <dbReference type="ARBA" id="ARBA00022840"/>
    </source>
</evidence>
<dbReference type="Gene3D" id="3.30.1300.10">
    <property type="entry name" value="Pantoate-beta-alanine ligase, C-terminal domain"/>
    <property type="match status" value="1"/>
</dbReference>
<comment type="subunit">
    <text evidence="8">Homodimer.</text>
</comment>
<keyword evidence="8" id="KW-0963">Cytoplasm</keyword>
<name>A0A285TKW8_9HYPH</name>
<dbReference type="InterPro" id="IPR003721">
    <property type="entry name" value="Pantoate_ligase"/>
</dbReference>
<comment type="similarity">
    <text evidence="2 8">Belongs to the pantothenate synthetase family.</text>
</comment>
<dbReference type="AlphaFoldDB" id="A0A285TKW8"/>
<reference evidence="9 10" key="1">
    <citation type="submission" date="2017-08" db="EMBL/GenBank/DDBJ databases">
        <authorList>
            <person name="de Groot N.N."/>
        </authorList>
    </citation>
    <scope>NUCLEOTIDE SEQUENCE [LARGE SCALE GENOMIC DNA]</scope>
    <source>
        <strain evidence="9 10">USBA 352</strain>
    </source>
</reference>
<dbReference type="Pfam" id="PF02569">
    <property type="entry name" value="Pantoate_ligase"/>
    <property type="match status" value="1"/>
</dbReference>
<dbReference type="EMBL" id="OBML01000012">
    <property type="protein sequence ID" value="SOC22999.1"/>
    <property type="molecule type" value="Genomic_DNA"/>
</dbReference>
<dbReference type="UniPathway" id="UPA00028">
    <property type="reaction ID" value="UER00005"/>
</dbReference>
<dbReference type="OrthoDB" id="9773087at2"/>
<evidence type="ECO:0000256" key="5">
    <source>
        <dbReference type="ARBA" id="ARBA00022741"/>
    </source>
</evidence>
<feature type="binding site" evidence="8">
    <location>
        <begin position="150"/>
        <end position="153"/>
    </location>
    <ligand>
        <name>ATP</name>
        <dbReference type="ChEBI" id="CHEBI:30616"/>
    </ligand>
</feature>
<feature type="binding site" evidence="8">
    <location>
        <begin position="33"/>
        <end position="40"/>
    </location>
    <ligand>
        <name>ATP</name>
        <dbReference type="ChEBI" id="CHEBI:30616"/>
    </ligand>
</feature>
<dbReference type="Gene3D" id="3.40.50.620">
    <property type="entry name" value="HUPs"/>
    <property type="match status" value="1"/>
</dbReference>
<evidence type="ECO:0000256" key="7">
    <source>
        <dbReference type="ARBA" id="ARBA00048258"/>
    </source>
</evidence>
<dbReference type="InterPro" id="IPR014729">
    <property type="entry name" value="Rossmann-like_a/b/a_fold"/>
</dbReference>
<evidence type="ECO:0000256" key="3">
    <source>
        <dbReference type="ARBA" id="ARBA00022598"/>
    </source>
</evidence>
<comment type="miscellaneous">
    <text evidence="8">The reaction proceeds by a bi uni uni bi ping pong mechanism.</text>
</comment>
<dbReference type="STRING" id="538381.GCA_001696535_00711"/>
<dbReference type="CDD" id="cd00560">
    <property type="entry name" value="PanC"/>
    <property type="match status" value="1"/>
</dbReference>
<evidence type="ECO:0000313" key="10">
    <source>
        <dbReference type="Proteomes" id="UP000219331"/>
    </source>
</evidence>
<dbReference type="HAMAP" id="MF_00158">
    <property type="entry name" value="PanC"/>
    <property type="match status" value="1"/>
</dbReference>
<dbReference type="GO" id="GO:0005524">
    <property type="term" value="F:ATP binding"/>
    <property type="evidence" value="ECO:0007669"/>
    <property type="project" value="UniProtKB-KW"/>
</dbReference>
<dbReference type="GO" id="GO:0005829">
    <property type="term" value="C:cytosol"/>
    <property type="evidence" value="ECO:0007669"/>
    <property type="project" value="TreeGrafter"/>
</dbReference>
<feature type="binding site" evidence="8">
    <location>
        <position position="156"/>
    </location>
    <ligand>
        <name>(R)-pantoate</name>
        <dbReference type="ChEBI" id="CHEBI:15980"/>
    </ligand>
</feature>
<dbReference type="NCBIfam" id="TIGR00125">
    <property type="entry name" value="cyt_tran_rel"/>
    <property type="match status" value="1"/>
</dbReference>
<accession>A0A285TKW8</accession>
<comment type="function">
    <text evidence="8">Catalyzes the condensation of pantoate with beta-alanine in an ATP-dependent reaction via a pantoyl-adenylate intermediate.</text>
</comment>
<dbReference type="EC" id="6.3.2.1" evidence="8"/>
<feature type="binding site" evidence="8">
    <location>
        <position position="64"/>
    </location>
    <ligand>
        <name>beta-alanine</name>
        <dbReference type="ChEBI" id="CHEBI:57966"/>
    </ligand>
</feature>
<dbReference type="SUPFAM" id="SSF52374">
    <property type="entry name" value="Nucleotidylyl transferase"/>
    <property type="match status" value="1"/>
</dbReference>
<feature type="active site" description="Proton donor" evidence="8">
    <location>
        <position position="40"/>
    </location>
</feature>
<keyword evidence="4 8" id="KW-0566">Pantothenate biosynthesis</keyword>